<keyword evidence="3" id="KW-1185">Reference proteome</keyword>
<dbReference type="PANTHER" id="PTHR43010">
    <property type="entry name" value="UNIVERSAL STRESS PROTEIN SLR1230"/>
    <property type="match status" value="1"/>
</dbReference>
<dbReference type="EMBL" id="CAJHNH020002601">
    <property type="protein sequence ID" value="CAG5127185.1"/>
    <property type="molecule type" value="Genomic_DNA"/>
</dbReference>
<dbReference type="CDD" id="cd23659">
    <property type="entry name" value="USP_At3g01520-like"/>
    <property type="match status" value="1"/>
</dbReference>
<comment type="caution">
    <text evidence="2">The sequence shown here is derived from an EMBL/GenBank/DDBJ whole genome shotgun (WGS) entry which is preliminary data.</text>
</comment>
<evidence type="ECO:0000259" key="1">
    <source>
        <dbReference type="Pfam" id="PF00582"/>
    </source>
</evidence>
<proteinExistence type="predicted"/>
<dbReference type="PANTHER" id="PTHR43010:SF1">
    <property type="entry name" value="USPA DOMAIN-CONTAINING PROTEIN"/>
    <property type="match status" value="1"/>
</dbReference>
<name>A0A8S3ZGY9_9EUPU</name>
<dbReference type="Gene3D" id="3.40.50.620">
    <property type="entry name" value="HUPs"/>
    <property type="match status" value="1"/>
</dbReference>
<dbReference type="Proteomes" id="UP000678393">
    <property type="component" value="Unassembled WGS sequence"/>
</dbReference>
<dbReference type="AlphaFoldDB" id="A0A8S3ZGY9"/>
<evidence type="ECO:0000313" key="2">
    <source>
        <dbReference type="EMBL" id="CAG5127185.1"/>
    </source>
</evidence>
<dbReference type="PRINTS" id="PR01438">
    <property type="entry name" value="UNVRSLSTRESS"/>
</dbReference>
<dbReference type="InterPro" id="IPR051688">
    <property type="entry name" value="USP_A"/>
</dbReference>
<dbReference type="InterPro" id="IPR014729">
    <property type="entry name" value="Rossmann-like_a/b/a_fold"/>
</dbReference>
<accession>A0A8S3ZGY9</accession>
<feature type="domain" description="UspA" evidence="1">
    <location>
        <begin position="2"/>
        <end position="144"/>
    </location>
</feature>
<protein>
    <recommendedName>
        <fullName evidence="1">UspA domain-containing protein</fullName>
    </recommendedName>
</protein>
<dbReference type="SUPFAM" id="SSF52402">
    <property type="entry name" value="Adenine nucleotide alpha hydrolases-like"/>
    <property type="match status" value="1"/>
</dbReference>
<sequence>MTNILVSLDSSPQSEYCLEFYIRCLHREGNNVFALYVGDYYGDVGVLEGPTPGRIQELVHEDKQKAAHIEAHVTQVFKDNNIQGTFHRVVGRDVWHAIIEFSKSIKADLIVVGSRGMGKIRRTILGSTSESVLHHSEVPVLICKYPHHSHSSHQH</sequence>
<dbReference type="OrthoDB" id="843225at2759"/>
<gene>
    <name evidence="2" type="ORF">CUNI_LOCUS12743</name>
</gene>
<organism evidence="2 3">
    <name type="scientific">Candidula unifasciata</name>
    <dbReference type="NCBI Taxonomy" id="100452"/>
    <lineage>
        <taxon>Eukaryota</taxon>
        <taxon>Metazoa</taxon>
        <taxon>Spiralia</taxon>
        <taxon>Lophotrochozoa</taxon>
        <taxon>Mollusca</taxon>
        <taxon>Gastropoda</taxon>
        <taxon>Heterobranchia</taxon>
        <taxon>Euthyneura</taxon>
        <taxon>Panpulmonata</taxon>
        <taxon>Eupulmonata</taxon>
        <taxon>Stylommatophora</taxon>
        <taxon>Helicina</taxon>
        <taxon>Helicoidea</taxon>
        <taxon>Geomitridae</taxon>
        <taxon>Candidula</taxon>
    </lineage>
</organism>
<dbReference type="InterPro" id="IPR006015">
    <property type="entry name" value="Universal_stress_UspA"/>
</dbReference>
<evidence type="ECO:0000313" key="3">
    <source>
        <dbReference type="Proteomes" id="UP000678393"/>
    </source>
</evidence>
<reference evidence="2" key="1">
    <citation type="submission" date="2021-04" db="EMBL/GenBank/DDBJ databases">
        <authorList>
            <consortium name="Molecular Ecology Group"/>
        </authorList>
    </citation>
    <scope>NUCLEOTIDE SEQUENCE</scope>
</reference>
<dbReference type="InterPro" id="IPR006016">
    <property type="entry name" value="UspA"/>
</dbReference>
<dbReference type="Pfam" id="PF00582">
    <property type="entry name" value="Usp"/>
    <property type="match status" value="1"/>
</dbReference>